<protein>
    <recommendedName>
        <fullName evidence="3">Cyclin-like domain-containing protein</fullName>
    </recommendedName>
</protein>
<dbReference type="EMBL" id="CAJZBQ010000010">
    <property type="protein sequence ID" value="CAG9313361.1"/>
    <property type="molecule type" value="Genomic_DNA"/>
</dbReference>
<dbReference type="InterPro" id="IPR036915">
    <property type="entry name" value="Cyclin-like_sf"/>
</dbReference>
<feature type="domain" description="Cyclin-like" evidence="3">
    <location>
        <begin position="101"/>
        <end position="185"/>
    </location>
</feature>
<accession>A0AAU9IJG4</accession>
<dbReference type="Pfam" id="PF00134">
    <property type="entry name" value="Cyclin_N"/>
    <property type="match status" value="1"/>
</dbReference>
<evidence type="ECO:0000313" key="5">
    <source>
        <dbReference type="Proteomes" id="UP001162131"/>
    </source>
</evidence>
<keyword evidence="5" id="KW-1185">Reference proteome</keyword>
<evidence type="ECO:0000256" key="2">
    <source>
        <dbReference type="SAM" id="MobiDB-lite"/>
    </source>
</evidence>
<comment type="similarity">
    <text evidence="1">Belongs to the cyclin family.</text>
</comment>
<dbReference type="PANTHER" id="PTHR10177">
    <property type="entry name" value="CYCLINS"/>
    <property type="match status" value="1"/>
</dbReference>
<feature type="compositionally biased region" description="Acidic residues" evidence="2">
    <location>
        <begin position="1"/>
        <end position="11"/>
    </location>
</feature>
<organism evidence="4 5">
    <name type="scientific">Blepharisma stoltei</name>
    <dbReference type="NCBI Taxonomy" id="1481888"/>
    <lineage>
        <taxon>Eukaryota</taxon>
        <taxon>Sar</taxon>
        <taxon>Alveolata</taxon>
        <taxon>Ciliophora</taxon>
        <taxon>Postciliodesmatophora</taxon>
        <taxon>Heterotrichea</taxon>
        <taxon>Heterotrichida</taxon>
        <taxon>Blepharismidae</taxon>
        <taxon>Blepharisma</taxon>
    </lineage>
</organism>
<dbReference type="InterPro" id="IPR039361">
    <property type="entry name" value="Cyclin"/>
</dbReference>
<evidence type="ECO:0000313" key="4">
    <source>
        <dbReference type="EMBL" id="CAG9313361.1"/>
    </source>
</evidence>
<comment type="caution">
    <text evidence="4">The sequence shown here is derived from an EMBL/GenBank/DDBJ whole genome shotgun (WGS) entry which is preliminary data.</text>
</comment>
<evidence type="ECO:0000259" key="3">
    <source>
        <dbReference type="SMART" id="SM00385"/>
    </source>
</evidence>
<dbReference type="InterPro" id="IPR006671">
    <property type="entry name" value="Cyclin_N"/>
</dbReference>
<reference evidence="4" key="1">
    <citation type="submission" date="2021-09" db="EMBL/GenBank/DDBJ databases">
        <authorList>
            <consortium name="AG Swart"/>
            <person name="Singh M."/>
            <person name="Singh A."/>
            <person name="Seah K."/>
            <person name="Emmerich C."/>
        </authorList>
    </citation>
    <scope>NUCLEOTIDE SEQUENCE</scope>
    <source>
        <strain evidence="4">ATCC30299</strain>
    </source>
</reference>
<sequence>MDYECSEMDIETESKSSTEGSQYLEITSSSCVCFGDFESIEENILDDMIGEIKDTEGMWKPKSDDYIMQLKLIEEEYKVNSLSIQNPLGSLTVLMRAILIDWMMEVCSDLLLHRETFHTALSHLNRAVMKMTNINKDNIQKIALLAIWIAAKEEEKPICLKKLVKVAEYEVPQGEILAMEREILYLVGWKIFPPTHVTYLNCILGEWDEFLTSQYGIFPCNSYVYFKGLNESARKREQDLLDFRMITYKQLNQYSYKRYRELMQILDTASMDISFLNYKPSTASGALIYVMASKAFSDSEYLLLRWDGIKLKKPGEIEEKKIVHDTLSYFLCKTLCLKNIEEIEDCAKYIQQFLSLHFSYHSPMPYNKNRDNGNIKIENQYEDFLAFQTYNPFGLRLIEQKLS</sequence>
<dbReference type="Proteomes" id="UP001162131">
    <property type="component" value="Unassembled WGS sequence"/>
</dbReference>
<name>A0AAU9IJG4_9CILI</name>
<dbReference type="AlphaFoldDB" id="A0AAU9IJG4"/>
<evidence type="ECO:0000256" key="1">
    <source>
        <dbReference type="RuleBase" id="RU000383"/>
    </source>
</evidence>
<dbReference type="SMART" id="SM00385">
    <property type="entry name" value="CYCLIN"/>
    <property type="match status" value="1"/>
</dbReference>
<keyword evidence="1" id="KW-0195">Cyclin</keyword>
<dbReference type="InterPro" id="IPR013763">
    <property type="entry name" value="Cyclin-like_dom"/>
</dbReference>
<dbReference type="SUPFAM" id="SSF47954">
    <property type="entry name" value="Cyclin-like"/>
    <property type="match status" value="2"/>
</dbReference>
<dbReference type="Gene3D" id="1.10.472.10">
    <property type="entry name" value="Cyclin-like"/>
    <property type="match status" value="2"/>
</dbReference>
<feature type="region of interest" description="Disordered" evidence="2">
    <location>
        <begin position="1"/>
        <end position="20"/>
    </location>
</feature>
<proteinExistence type="inferred from homology"/>
<gene>
    <name evidence="4" type="ORF">BSTOLATCC_MIC8633</name>
</gene>